<dbReference type="AlphaFoldDB" id="A0AAN2BLA6"/>
<evidence type="ECO:0000313" key="6">
    <source>
        <dbReference type="Proteomes" id="UP001320119"/>
    </source>
</evidence>
<organism evidence="5 6">
    <name type="scientific">Marinagarivorans cellulosilyticus</name>
    <dbReference type="NCBI Taxonomy" id="2721545"/>
    <lineage>
        <taxon>Bacteria</taxon>
        <taxon>Pseudomonadati</taxon>
        <taxon>Pseudomonadota</taxon>
        <taxon>Gammaproteobacteria</taxon>
        <taxon>Cellvibrionales</taxon>
        <taxon>Cellvibrionaceae</taxon>
        <taxon>Marinagarivorans</taxon>
    </lineage>
</organism>
<evidence type="ECO:0000256" key="2">
    <source>
        <dbReference type="ARBA" id="ARBA00023235"/>
    </source>
</evidence>
<feature type="domain" description="PPIase cyclophilin-type" evidence="4">
    <location>
        <begin position="22"/>
        <end position="181"/>
    </location>
</feature>
<dbReference type="RefSeq" id="WP_236983407.1">
    <property type="nucleotide sequence ID" value="NZ_AP023086.1"/>
</dbReference>
<keyword evidence="1 3" id="KW-0697">Rotamase</keyword>
<dbReference type="Pfam" id="PF00160">
    <property type="entry name" value="Pro_isomerase"/>
    <property type="match status" value="1"/>
</dbReference>
<feature type="chain" id="PRO_5042667750" description="Peptidyl-prolyl cis-trans isomerase" evidence="3">
    <location>
        <begin position="24"/>
        <end position="205"/>
    </location>
</feature>
<dbReference type="SUPFAM" id="SSF50891">
    <property type="entry name" value="Cyclophilin-like"/>
    <property type="match status" value="1"/>
</dbReference>
<dbReference type="EC" id="5.2.1.8" evidence="3"/>
<evidence type="ECO:0000259" key="4">
    <source>
        <dbReference type="PROSITE" id="PS50072"/>
    </source>
</evidence>
<evidence type="ECO:0000256" key="1">
    <source>
        <dbReference type="ARBA" id="ARBA00023110"/>
    </source>
</evidence>
<protein>
    <recommendedName>
        <fullName evidence="3">Peptidyl-prolyl cis-trans isomerase</fullName>
        <shortName evidence="3">PPIase</shortName>
        <ecNumber evidence="3">5.2.1.8</ecNumber>
    </recommendedName>
</protein>
<sequence>MFKLTSLIGSTAGLLLLALNSYATTVQFQTSLGDFEVILFDEQTPKTVENFLQYVNEEAYEDSIVHRSATNFVIQGGGFNLTEDALFNPINIHSQVENEAYYSNVRATISMAKRSGLPDSATSQWFINLGNNSTNSANLDYANGGYTVFGQVIGNGMDVVDAIAALPIHNVDNETGGRGQPRTYRYKTSPKKPSLYTTTLSLFMM</sequence>
<dbReference type="EMBL" id="AP023086">
    <property type="protein sequence ID" value="BCD98806.1"/>
    <property type="molecule type" value="Genomic_DNA"/>
</dbReference>
<comment type="similarity">
    <text evidence="3">Belongs to the cyclophilin-type PPIase family.</text>
</comment>
<comment type="function">
    <text evidence="3">PPIases accelerate the folding of proteins. It catalyzes the cis-trans isomerization of proline imidic peptide bonds in oligopeptides.</text>
</comment>
<feature type="signal peptide" evidence="3">
    <location>
        <begin position="1"/>
        <end position="23"/>
    </location>
</feature>
<accession>A0AAN2BLA6</accession>
<comment type="catalytic activity">
    <reaction evidence="3">
        <text>[protein]-peptidylproline (omega=180) = [protein]-peptidylproline (omega=0)</text>
        <dbReference type="Rhea" id="RHEA:16237"/>
        <dbReference type="Rhea" id="RHEA-COMP:10747"/>
        <dbReference type="Rhea" id="RHEA-COMP:10748"/>
        <dbReference type="ChEBI" id="CHEBI:83833"/>
        <dbReference type="ChEBI" id="CHEBI:83834"/>
        <dbReference type="EC" id="5.2.1.8"/>
    </reaction>
</comment>
<dbReference type="PRINTS" id="PR00153">
    <property type="entry name" value="CSAPPISMRASE"/>
</dbReference>
<name>A0AAN2BLA6_9GAMM</name>
<dbReference type="PROSITE" id="PS50072">
    <property type="entry name" value="CSA_PPIASE_2"/>
    <property type="match status" value="1"/>
</dbReference>
<evidence type="ECO:0000313" key="5">
    <source>
        <dbReference type="EMBL" id="BCD98806.1"/>
    </source>
</evidence>
<dbReference type="InterPro" id="IPR002130">
    <property type="entry name" value="Cyclophilin-type_PPIase_dom"/>
</dbReference>
<dbReference type="GO" id="GO:0003755">
    <property type="term" value="F:peptidyl-prolyl cis-trans isomerase activity"/>
    <property type="evidence" value="ECO:0007669"/>
    <property type="project" value="UniProtKB-UniRule"/>
</dbReference>
<dbReference type="Gene3D" id="2.40.100.10">
    <property type="entry name" value="Cyclophilin-like"/>
    <property type="match status" value="1"/>
</dbReference>
<proteinExistence type="inferred from homology"/>
<reference evidence="5 6" key="1">
    <citation type="journal article" date="2022" name="IScience">
        <title>An ultrasensitive nanofiber-based assay for enzymatic hydrolysis and deep-sea microbial degradation of cellulose.</title>
        <authorList>
            <person name="Tsudome M."/>
            <person name="Tachioka M."/>
            <person name="Miyazaki M."/>
            <person name="Uchimura K."/>
            <person name="Tsuda M."/>
            <person name="Takaki Y."/>
            <person name="Deguchi S."/>
        </authorList>
    </citation>
    <scope>NUCLEOTIDE SEQUENCE [LARGE SCALE GENOMIC DNA]</scope>
    <source>
        <strain evidence="5 6">GE09</strain>
    </source>
</reference>
<dbReference type="InterPro" id="IPR044665">
    <property type="entry name" value="E_coli_cyclophilin_A-like"/>
</dbReference>
<evidence type="ECO:0000256" key="3">
    <source>
        <dbReference type="RuleBase" id="RU363019"/>
    </source>
</evidence>
<dbReference type="PANTHER" id="PTHR43246">
    <property type="entry name" value="PEPTIDYL-PROLYL CIS-TRANS ISOMERASE CYP38, CHLOROPLASTIC"/>
    <property type="match status" value="1"/>
</dbReference>
<dbReference type="Proteomes" id="UP001320119">
    <property type="component" value="Chromosome"/>
</dbReference>
<keyword evidence="3" id="KW-0732">Signal</keyword>
<keyword evidence="6" id="KW-1185">Reference proteome</keyword>
<dbReference type="InterPro" id="IPR029000">
    <property type="entry name" value="Cyclophilin-like_dom_sf"/>
</dbReference>
<dbReference type="KEGG" id="marq:MARGE09_P3007"/>
<gene>
    <name evidence="5" type="ORF">MARGE09_P3007</name>
</gene>
<keyword evidence="2 3" id="KW-0413">Isomerase</keyword>